<dbReference type="GO" id="GO:0003700">
    <property type="term" value="F:DNA-binding transcription factor activity"/>
    <property type="evidence" value="ECO:0007669"/>
    <property type="project" value="TreeGrafter"/>
</dbReference>
<dbReference type="Gene3D" id="1.10.357.10">
    <property type="entry name" value="Tetracycline Repressor, domain 2"/>
    <property type="match status" value="1"/>
</dbReference>
<dbReference type="SUPFAM" id="SSF48498">
    <property type="entry name" value="Tetracyclin repressor-like, C-terminal domain"/>
    <property type="match status" value="1"/>
</dbReference>
<dbReference type="InterPro" id="IPR009057">
    <property type="entry name" value="Homeodomain-like_sf"/>
</dbReference>
<dbReference type="Gene3D" id="1.10.10.60">
    <property type="entry name" value="Homeodomain-like"/>
    <property type="match status" value="1"/>
</dbReference>
<reference evidence="7 8" key="1">
    <citation type="submission" date="2018-11" db="EMBL/GenBank/DDBJ databases">
        <title>Trebonia kvetii gen.nov., sp.nov., a novel acidophilic actinobacterium, and proposal of the new actinobacterial family Treboniaceae fam. nov.</title>
        <authorList>
            <person name="Rapoport D."/>
            <person name="Sagova-Mareckova M."/>
            <person name="Sedlacek I."/>
            <person name="Provaznik J."/>
            <person name="Kralova S."/>
            <person name="Pavlinic D."/>
            <person name="Benes V."/>
            <person name="Kopecky J."/>
        </authorList>
    </citation>
    <scope>NUCLEOTIDE SEQUENCE [LARGE SCALE GENOMIC DNA]</scope>
    <source>
        <strain evidence="7 8">15Tr583</strain>
    </source>
</reference>
<keyword evidence="1" id="KW-0805">Transcription regulation</keyword>
<dbReference type="InterPro" id="IPR001647">
    <property type="entry name" value="HTH_TetR"/>
</dbReference>
<feature type="compositionally biased region" description="Pro residues" evidence="5">
    <location>
        <begin position="1"/>
        <end position="11"/>
    </location>
</feature>
<feature type="region of interest" description="Disordered" evidence="5">
    <location>
        <begin position="1"/>
        <end position="21"/>
    </location>
</feature>
<evidence type="ECO:0000256" key="4">
    <source>
        <dbReference type="PROSITE-ProRule" id="PRU00335"/>
    </source>
</evidence>
<feature type="DNA-binding region" description="H-T-H motif" evidence="4">
    <location>
        <begin position="45"/>
        <end position="64"/>
    </location>
</feature>
<evidence type="ECO:0000256" key="5">
    <source>
        <dbReference type="SAM" id="MobiDB-lite"/>
    </source>
</evidence>
<dbReference type="PANTHER" id="PTHR30055">
    <property type="entry name" value="HTH-TYPE TRANSCRIPTIONAL REGULATOR RUTR"/>
    <property type="match status" value="1"/>
</dbReference>
<keyword evidence="8" id="KW-1185">Reference proteome</keyword>
<dbReference type="PROSITE" id="PS50977">
    <property type="entry name" value="HTH_TETR_2"/>
    <property type="match status" value="1"/>
</dbReference>
<sequence>MTTGTPPPGATPRPRRRGPRPRYAVDDVVRAAVQIADADGLDAVTFRAVAARLGTGVMSLYNYVPDKQQLVYAMAELVSAELELPEATGDWRGDMHRVAGRQRDLVLRHPWMIEATTHLQPLGPATLAMLEFALGALEPSGLDVRDQLETIAMINGFVLNIVRAELAGRAAAADPGQGAGQFAMLPELLATGRYPRFAAVIASGGAPETFDPAAHFDRLLDRILDGLVRPPAAP</sequence>
<name>A0A6P2BYK1_9ACTN</name>
<dbReference type="Pfam" id="PF00440">
    <property type="entry name" value="TetR_N"/>
    <property type="match status" value="1"/>
</dbReference>
<evidence type="ECO:0000313" key="8">
    <source>
        <dbReference type="Proteomes" id="UP000460272"/>
    </source>
</evidence>
<dbReference type="InterPro" id="IPR004111">
    <property type="entry name" value="Repressor_TetR_C"/>
</dbReference>
<dbReference type="InterPro" id="IPR036271">
    <property type="entry name" value="Tet_transcr_reg_TetR-rel_C_sf"/>
</dbReference>
<keyword evidence="2 4" id="KW-0238">DNA-binding</keyword>
<evidence type="ECO:0000256" key="3">
    <source>
        <dbReference type="ARBA" id="ARBA00023163"/>
    </source>
</evidence>
<dbReference type="SUPFAM" id="SSF46689">
    <property type="entry name" value="Homeodomain-like"/>
    <property type="match status" value="1"/>
</dbReference>
<dbReference type="EMBL" id="RPFW01000003">
    <property type="protein sequence ID" value="TVZ04192.1"/>
    <property type="molecule type" value="Genomic_DNA"/>
</dbReference>
<dbReference type="InterPro" id="IPR050109">
    <property type="entry name" value="HTH-type_TetR-like_transc_reg"/>
</dbReference>
<dbReference type="AlphaFoldDB" id="A0A6P2BYK1"/>
<feature type="domain" description="HTH tetR-type" evidence="6">
    <location>
        <begin position="22"/>
        <end position="82"/>
    </location>
</feature>
<dbReference type="PANTHER" id="PTHR30055:SF151">
    <property type="entry name" value="TRANSCRIPTIONAL REGULATORY PROTEIN"/>
    <property type="match status" value="1"/>
</dbReference>
<evidence type="ECO:0000259" key="6">
    <source>
        <dbReference type="PROSITE" id="PS50977"/>
    </source>
</evidence>
<evidence type="ECO:0000313" key="7">
    <source>
        <dbReference type="EMBL" id="TVZ04192.1"/>
    </source>
</evidence>
<evidence type="ECO:0000256" key="1">
    <source>
        <dbReference type="ARBA" id="ARBA00023015"/>
    </source>
</evidence>
<proteinExistence type="predicted"/>
<dbReference type="RefSeq" id="WP_145854061.1">
    <property type="nucleotide sequence ID" value="NZ_RPFW01000003.1"/>
</dbReference>
<dbReference type="Pfam" id="PF02909">
    <property type="entry name" value="TetR_C_1"/>
    <property type="match status" value="1"/>
</dbReference>
<dbReference type="GO" id="GO:0045892">
    <property type="term" value="P:negative regulation of DNA-templated transcription"/>
    <property type="evidence" value="ECO:0007669"/>
    <property type="project" value="InterPro"/>
</dbReference>
<dbReference type="Proteomes" id="UP000460272">
    <property type="component" value="Unassembled WGS sequence"/>
</dbReference>
<keyword evidence="3" id="KW-0804">Transcription</keyword>
<dbReference type="OrthoDB" id="3818006at2"/>
<evidence type="ECO:0000256" key="2">
    <source>
        <dbReference type="ARBA" id="ARBA00023125"/>
    </source>
</evidence>
<protein>
    <submittedName>
        <fullName evidence="7">TetR/AcrR family transcriptional regulator</fullName>
    </submittedName>
</protein>
<comment type="caution">
    <text evidence="7">The sequence shown here is derived from an EMBL/GenBank/DDBJ whole genome shotgun (WGS) entry which is preliminary data.</text>
</comment>
<dbReference type="GO" id="GO:0000976">
    <property type="term" value="F:transcription cis-regulatory region binding"/>
    <property type="evidence" value="ECO:0007669"/>
    <property type="project" value="TreeGrafter"/>
</dbReference>
<accession>A0A6P2BYK1</accession>
<gene>
    <name evidence="7" type="ORF">EAS64_17515</name>
</gene>
<organism evidence="7 8">
    <name type="scientific">Trebonia kvetii</name>
    <dbReference type="NCBI Taxonomy" id="2480626"/>
    <lineage>
        <taxon>Bacteria</taxon>
        <taxon>Bacillati</taxon>
        <taxon>Actinomycetota</taxon>
        <taxon>Actinomycetes</taxon>
        <taxon>Streptosporangiales</taxon>
        <taxon>Treboniaceae</taxon>
        <taxon>Trebonia</taxon>
    </lineage>
</organism>